<dbReference type="KEGG" id="srt:Srot_1272"/>
<proteinExistence type="predicted"/>
<feature type="transmembrane region" description="Helical" evidence="1">
    <location>
        <begin position="53"/>
        <end position="77"/>
    </location>
</feature>
<dbReference type="PANTHER" id="PTHR31272">
    <property type="entry name" value="CYTOCHROME C-TYPE BIOGENESIS PROTEIN HI_1454-RELATED"/>
    <property type="match status" value="1"/>
</dbReference>
<feature type="transmembrane region" description="Helical" evidence="1">
    <location>
        <begin position="268"/>
        <end position="287"/>
    </location>
</feature>
<dbReference type="eggNOG" id="COG0785">
    <property type="taxonomic scope" value="Bacteria"/>
</dbReference>
<dbReference type="Proteomes" id="UP000002247">
    <property type="component" value="Chromosome"/>
</dbReference>
<keyword evidence="1" id="KW-1133">Transmembrane helix</keyword>
<evidence type="ECO:0000313" key="3">
    <source>
        <dbReference type="Proteomes" id="UP000002247"/>
    </source>
</evidence>
<evidence type="ECO:0000256" key="1">
    <source>
        <dbReference type="SAM" id="Phobius"/>
    </source>
</evidence>
<name>D6ZFL8_SEGRD</name>
<organism evidence="2 3">
    <name type="scientific">Segniliparus rotundus (strain ATCC BAA-972 / CDC 1076 / CIP 108378 / DSM 44985 / JCM 13578)</name>
    <dbReference type="NCBI Taxonomy" id="640132"/>
    <lineage>
        <taxon>Bacteria</taxon>
        <taxon>Bacillati</taxon>
        <taxon>Actinomycetota</taxon>
        <taxon>Actinomycetes</taxon>
        <taxon>Mycobacteriales</taxon>
        <taxon>Segniliparaceae</taxon>
        <taxon>Segniliparus</taxon>
    </lineage>
</organism>
<feature type="transmembrane region" description="Helical" evidence="1">
    <location>
        <begin position="141"/>
        <end position="163"/>
    </location>
</feature>
<feature type="transmembrane region" description="Helical" evidence="1">
    <location>
        <begin position="89"/>
        <end position="109"/>
    </location>
</feature>
<reference evidence="2 3" key="1">
    <citation type="journal article" date="2010" name="Stand. Genomic Sci.">
        <title>Complete genome sequence of Segniliparus rotundus type strain (CDC 1076).</title>
        <authorList>
            <person name="Sikorski J."/>
            <person name="Lapidus A."/>
            <person name="Copeland A."/>
            <person name="Misra M."/>
            <person name="Glavina Del Rio T."/>
            <person name="Nolan M."/>
            <person name="Lucas S."/>
            <person name="Chen F."/>
            <person name="Tice H."/>
            <person name="Cheng J.F."/>
            <person name="Jando M."/>
            <person name="Schneider S."/>
            <person name="Bruce D."/>
            <person name="Goodwin L."/>
            <person name="Pitluck S."/>
            <person name="Liolios K."/>
            <person name="Mikhailova N."/>
            <person name="Pati A."/>
            <person name="Ivanova N."/>
            <person name="Mavromatis K."/>
            <person name="Chen A."/>
            <person name="Palaniappan K."/>
            <person name="Chertkov O."/>
            <person name="Land M."/>
            <person name="Hauser L."/>
            <person name="Chang Y.J."/>
            <person name="Jeffries C.D."/>
            <person name="Brettin T."/>
            <person name="Detter J.C."/>
            <person name="Han C."/>
            <person name="Rohde M."/>
            <person name="Goker M."/>
            <person name="Bristow J."/>
            <person name="Eisen J.A."/>
            <person name="Markowitz V."/>
            <person name="Hugenholtz P."/>
            <person name="Kyrpides N.C."/>
            <person name="Klenk H.P."/>
        </authorList>
    </citation>
    <scope>NUCLEOTIDE SEQUENCE [LARGE SCALE GENOMIC DNA]</scope>
    <source>
        <strain evidence="3">ATCC BAA-972 / CDC 1076 / CIP 108378 / DSM 44985 / JCM 13578</strain>
    </source>
</reference>
<keyword evidence="1 2" id="KW-0812">Transmembrane</keyword>
<dbReference type="HOGENOM" id="CLU_055985_0_0_11"/>
<dbReference type="OrthoDB" id="5244297at2"/>
<protein>
    <submittedName>
        <fullName evidence="2">Cytochrome c biogenesis protein transmembrane region</fullName>
    </submittedName>
</protein>
<dbReference type="STRING" id="640132.Srot_1272"/>
<accession>D6ZFL8</accession>
<feature type="transmembrane region" description="Helical" evidence="1">
    <location>
        <begin position="214"/>
        <end position="232"/>
    </location>
</feature>
<dbReference type="InterPro" id="IPR051790">
    <property type="entry name" value="Cytochrome_c-biogenesis_DsbD"/>
</dbReference>
<dbReference type="EMBL" id="CP001958">
    <property type="protein sequence ID" value="ADG97742.1"/>
    <property type="molecule type" value="Genomic_DNA"/>
</dbReference>
<keyword evidence="1" id="KW-0472">Membrane</keyword>
<dbReference type="AlphaFoldDB" id="D6ZFL8"/>
<dbReference type="PANTHER" id="PTHR31272:SF4">
    <property type="entry name" value="CYTOCHROME C-TYPE BIOGENESIS PROTEIN HI_1454-RELATED"/>
    <property type="match status" value="1"/>
</dbReference>
<feature type="transmembrane region" description="Helical" evidence="1">
    <location>
        <begin position="170"/>
        <end position="194"/>
    </location>
</feature>
<keyword evidence="3" id="KW-1185">Reference proteome</keyword>
<feature type="transmembrane region" description="Helical" evidence="1">
    <location>
        <begin position="12"/>
        <end position="33"/>
    </location>
</feature>
<sequence>MQLTHTEILYYAFLQGLVGALNPCGFAMLPAYLSLVVLGDDTTQAGRQSLFSAVRALAATAAMSLGFVVVFGCFGFASDSIAWEMQRSLPVATALIGAAMVLLGLWFMVRLLRGGDAMIRLPRWSRGTPTTRLSSMFGYGLAYAVSSLSCGFGSFVTVISLTFQAGASNLGLLSCLAYAGGMTAVVGSLAVSAALAHNVIATGLRKLLPHISKVSAVLVMLTGLYIAYYGLYEYRLLREDGDQGSQIIAGALAVQGWLTAAVDAFSPWEWVAILCFLLFLAGVWTAFVRLWRPRQVFAEPAAPGP</sequence>
<gene>
    <name evidence="2" type="ordered locus">Srot_1272</name>
</gene>
<evidence type="ECO:0000313" key="2">
    <source>
        <dbReference type="EMBL" id="ADG97742.1"/>
    </source>
</evidence>
<dbReference type="RefSeq" id="WP_013138196.1">
    <property type="nucleotide sequence ID" value="NC_014168.1"/>
</dbReference>